<accession>W2XL01</accession>
<dbReference type="OrthoDB" id="122495at2759"/>
<name>W2XL01_PHYNI</name>
<evidence type="ECO:0000313" key="1">
    <source>
        <dbReference type="EMBL" id="ETP23570.1"/>
    </source>
</evidence>
<dbReference type="Proteomes" id="UP000018958">
    <property type="component" value="Unassembled WGS sequence"/>
</dbReference>
<proteinExistence type="predicted"/>
<reference evidence="1 2" key="1">
    <citation type="submission" date="2013-11" db="EMBL/GenBank/DDBJ databases">
        <title>The Genome Sequence of Phytophthora parasitica CJ01A1.</title>
        <authorList>
            <consortium name="The Broad Institute Genomics Platform"/>
            <person name="Russ C."/>
            <person name="Tyler B."/>
            <person name="Panabieres F."/>
            <person name="Shan W."/>
            <person name="Tripathy S."/>
            <person name="Grunwald N."/>
            <person name="Machado M."/>
            <person name="Johnson C.S."/>
            <person name="Walker B."/>
            <person name="Young S.K."/>
            <person name="Zeng Q."/>
            <person name="Gargeya S."/>
            <person name="Fitzgerald M."/>
            <person name="Haas B."/>
            <person name="Abouelleil A."/>
            <person name="Allen A.W."/>
            <person name="Alvarado L."/>
            <person name="Arachchi H.M."/>
            <person name="Berlin A.M."/>
            <person name="Chapman S.B."/>
            <person name="Gainer-Dewar J."/>
            <person name="Goldberg J."/>
            <person name="Griggs A."/>
            <person name="Gujja S."/>
            <person name="Hansen M."/>
            <person name="Howarth C."/>
            <person name="Imamovic A."/>
            <person name="Ireland A."/>
            <person name="Larimer J."/>
            <person name="McCowan C."/>
            <person name="Murphy C."/>
            <person name="Pearson M."/>
            <person name="Poon T.W."/>
            <person name="Priest M."/>
            <person name="Roberts A."/>
            <person name="Saif S."/>
            <person name="Shea T."/>
            <person name="Sisk P."/>
            <person name="Sykes S."/>
            <person name="Wortman J."/>
            <person name="Nusbaum C."/>
            <person name="Birren B."/>
        </authorList>
    </citation>
    <scope>NUCLEOTIDE SEQUENCE [LARGE SCALE GENOMIC DNA]</scope>
    <source>
        <strain evidence="1 2">CJ01A1</strain>
    </source>
</reference>
<evidence type="ECO:0000313" key="2">
    <source>
        <dbReference type="Proteomes" id="UP000018958"/>
    </source>
</evidence>
<sequence>MPPQVNTSVIAEVVDTTAPSAVKPVEYDADEYAGEIAEAEKEFFFEQYIETGKVQQFDVKENSLDPMDVIGAFDEYIANKNLDIKGSEKIDSEAYFGGYRYCFHIQKGN</sequence>
<organism evidence="1 2">
    <name type="scientific">Phytophthora nicotianae CJ01A1</name>
    <dbReference type="NCBI Taxonomy" id="1317063"/>
    <lineage>
        <taxon>Eukaryota</taxon>
        <taxon>Sar</taxon>
        <taxon>Stramenopiles</taxon>
        <taxon>Oomycota</taxon>
        <taxon>Peronosporomycetes</taxon>
        <taxon>Peronosporales</taxon>
        <taxon>Peronosporaceae</taxon>
        <taxon>Phytophthora</taxon>
    </lineage>
</organism>
<gene>
    <name evidence="1" type="ORF">F441_03329</name>
</gene>
<comment type="caution">
    <text evidence="1">The sequence shown here is derived from an EMBL/GenBank/DDBJ whole genome shotgun (WGS) entry which is preliminary data.</text>
</comment>
<dbReference type="EMBL" id="ANIX01000749">
    <property type="protein sequence ID" value="ETP23570.1"/>
    <property type="molecule type" value="Genomic_DNA"/>
</dbReference>
<protein>
    <submittedName>
        <fullName evidence="1">Uncharacterized protein</fullName>
    </submittedName>
</protein>
<dbReference type="AlphaFoldDB" id="W2XL01"/>